<keyword evidence="2" id="KW-0732">Signal</keyword>
<gene>
    <name evidence="4" type="ORF">C4520_19570</name>
</gene>
<feature type="signal peptide" evidence="2">
    <location>
        <begin position="1"/>
        <end position="20"/>
    </location>
</feature>
<comment type="similarity">
    <text evidence="1">Belongs to the LEA type 2 family.</text>
</comment>
<dbReference type="AlphaFoldDB" id="A0A3A4N1T3"/>
<dbReference type="SMART" id="SM00769">
    <property type="entry name" value="WHy"/>
    <property type="match status" value="2"/>
</dbReference>
<comment type="caution">
    <text evidence="4">The sequence shown here is derived from an EMBL/GenBank/DDBJ whole genome shotgun (WGS) entry which is preliminary data.</text>
</comment>
<evidence type="ECO:0000313" key="4">
    <source>
        <dbReference type="EMBL" id="RJP15978.1"/>
    </source>
</evidence>
<dbReference type="PROSITE" id="PS51257">
    <property type="entry name" value="PROKAR_LIPOPROTEIN"/>
    <property type="match status" value="1"/>
</dbReference>
<dbReference type="InterPro" id="IPR013990">
    <property type="entry name" value="WHy-dom"/>
</dbReference>
<dbReference type="Proteomes" id="UP000265882">
    <property type="component" value="Unassembled WGS sequence"/>
</dbReference>
<sequence length="264" mass="27670">MRLRSSCLILAVLLATVAGCASLPLGNAPEVQSVSPRITGIDFEGLNLAFDVDVNNTYPIPIKTPRFRYGLDVEGSRFFESETASQFDLPAGKVGTVTLPVRLSYVDLFSTYTRLASASEANYTLNGALLLPVLGRSFELPLAHSGTFPVLRPPAFSDVSIDFADVSLLKTRINVNAVMKNPNAFAIGIENLGYVLKLGTVELGGLTATTAKSLEAGQSASLSLSGRVSAASAVSNLLKGGKAGGAAIVPTGFLQTPYGPVNFQ</sequence>
<dbReference type="GO" id="GO:0009269">
    <property type="term" value="P:response to desiccation"/>
    <property type="evidence" value="ECO:0007669"/>
    <property type="project" value="InterPro"/>
</dbReference>
<evidence type="ECO:0000313" key="5">
    <source>
        <dbReference type="Proteomes" id="UP000265882"/>
    </source>
</evidence>
<dbReference type="PANTHER" id="PTHR31459">
    <property type="match status" value="1"/>
</dbReference>
<organism evidence="4 5">
    <name type="scientific">Abyssobacteria bacterium (strain SURF_5)</name>
    <dbReference type="NCBI Taxonomy" id="2093360"/>
    <lineage>
        <taxon>Bacteria</taxon>
        <taxon>Pseudomonadati</taxon>
        <taxon>Candidatus Hydrogenedentota</taxon>
        <taxon>Candidatus Abyssobacteria</taxon>
    </lineage>
</organism>
<dbReference type="Gene3D" id="2.60.40.1820">
    <property type="match status" value="2"/>
</dbReference>
<name>A0A3A4N1T3_ABYX5</name>
<feature type="chain" id="PRO_5017445653" description="Water stress and hypersensitive response domain-containing protein" evidence="2">
    <location>
        <begin position="21"/>
        <end position="264"/>
    </location>
</feature>
<dbReference type="Pfam" id="PF03168">
    <property type="entry name" value="LEA_2"/>
    <property type="match status" value="1"/>
</dbReference>
<protein>
    <recommendedName>
        <fullName evidence="3">Water stress and hypersensitive response domain-containing protein</fullName>
    </recommendedName>
</protein>
<dbReference type="InterPro" id="IPR004864">
    <property type="entry name" value="LEA_2"/>
</dbReference>
<reference evidence="4 5" key="1">
    <citation type="journal article" date="2017" name="ISME J.">
        <title>Energy and carbon metabolisms in a deep terrestrial subsurface fluid microbial community.</title>
        <authorList>
            <person name="Momper L."/>
            <person name="Jungbluth S.P."/>
            <person name="Lee M.D."/>
            <person name="Amend J.P."/>
        </authorList>
    </citation>
    <scope>NUCLEOTIDE SEQUENCE [LARGE SCALE GENOMIC DNA]</scope>
    <source>
        <strain evidence="4">SURF_5</strain>
    </source>
</reference>
<evidence type="ECO:0000259" key="3">
    <source>
        <dbReference type="SMART" id="SM00769"/>
    </source>
</evidence>
<dbReference type="PANTHER" id="PTHR31459:SF2">
    <property type="entry name" value="OS03G0843300 PROTEIN"/>
    <property type="match status" value="1"/>
</dbReference>
<accession>A0A3A4N1T3</accession>
<evidence type="ECO:0000256" key="1">
    <source>
        <dbReference type="ARBA" id="ARBA00005960"/>
    </source>
</evidence>
<evidence type="ECO:0000256" key="2">
    <source>
        <dbReference type="SAM" id="SignalP"/>
    </source>
</evidence>
<dbReference type="EMBL" id="QZKU01000129">
    <property type="protein sequence ID" value="RJP15978.1"/>
    <property type="molecule type" value="Genomic_DNA"/>
</dbReference>
<proteinExistence type="inferred from homology"/>
<feature type="domain" description="Water stress and hypersensitive response" evidence="3">
    <location>
        <begin position="156"/>
        <end position="264"/>
    </location>
</feature>
<feature type="domain" description="Water stress and hypersensitive response" evidence="3">
    <location>
        <begin position="31"/>
        <end position="147"/>
    </location>
</feature>
<dbReference type="SUPFAM" id="SSF117070">
    <property type="entry name" value="LEA14-like"/>
    <property type="match status" value="2"/>
</dbReference>
<dbReference type="InterPro" id="IPR045043">
    <property type="entry name" value="Lea14-like"/>
</dbReference>